<dbReference type="EMBL" id="JBIUYY010000005">
    <property type="protein sequence ID" value="MFJ2822009.1"/>
    <property type="molecule type" value="Genomic_DNA"/>
</dbReference>
<sequence>MRGRTFAGALNEGDRVRAHGRMRSGTFRADRVENPTTGAEARAGGTPGAVLVPACLFIAPVVAFLAWGAYGLFTMPSGPPPGWDRP</sequence>
<evidence type="ECO:0000313" key="2">
    <source>
        <dbReference type="EMBL" id="MFJ2822009.1"/>
    </source>
</evidence>
<evidence type="ECO:0000256" key="1">
    <source>
        <dbReference type="SAM" id="Phobius"/>
    </source>
</evidence>
<reference evidence="2 3" key="1">
    <citation type="submission" date="2024-10" db="EMBL/GenBank/DDBJ databases">
        <title>The Natural Products Discovery Center: Release of the First 8490 Sequenced Strains for Exploring Actinobacteria Biosynthetic Diversity.</title>
        <authorList>
            <person name="Kalkreuter E."/>
            <person name="Kautsar S.A."/>
            <person name="Yang D."/>
            <person name="Bader C.D."/>
            <person name="Teijaro C.N."/>
            <person name="Fluegel L."/>
            <person name="Davis C.M."/>
            <person name="Simpson J.R."/>
            <person name="Lauterbach L."/>
            <person name="Steele A.D."/>
            <person name="Gui C."/>
            <person name="Meng S."/>
            <person name="Li G."/>
            <person name="Viehrig K."/>
            <person name="Ye F."/>
            <person name="Su P."/>
            <person name="Kiefer A.F."/>
            <person name="Nichols A."/>
            <person name="Cepeda A.J."/>
            <person name="Yan W."/>
            <person name="Fan B."/>
            <person name="Jiang Y."/>
            <person name="Adhikari A."/>
            <person name="Zheng C.-J."/>
            <person name="Schuster L."/>
            <person name="Cowan T.M."/>
            <person name="Smanski M.J."/>
            <person name="Chevrette M.G."/>
            <person name="De Carvalho L.P.S."/>
            <person name="Shen B."/>
        </authorList>
    </citation>
    <scope>NUCLEOTIDE SEQUENCE [LARGE SCALE GENOMIC DNA]</scope>
    <source>
        <strain evidence="2 3">NPDC087220</strain>
    </source>
</reference>
<name>A0ABW8EFH6_STRT5</name>
<organism evidence="2 3">
    <name type="scientific">Streptomyces toxytricini</name>
    <name type="common">Actinomyces toxytricini</name>
    <dbReference type="NCBI Taxonomy" id="67369"/>
    <lineage>
        <taxon>Bacteria</taxon>
        <taxon>Bacillati</taxon>
        <taxon>Actinomycetota</taxon>
        <taxon>Actinomycetes</taxon>
        <taxon>Kitasatosporales</taxon>
        <taxon>Streptomycetaceae</taxon>
        <taxon>Streptomyces</taxon>
    </lineage>
</organism>
<keyword evidence="1" id="KW-0472">Membrane</keyword>
<dbReference type="Proteomes" id="UP001617351">
    <property type="component" value="Unassembled WGS sequence"/>
</dbReference>
<dbReference type="RefSeq" id="WP_402380330.1">
    <property type="nucleotide sequence ID" value="NZ_JBIUYY010000005.1"/>
</dbReference>
<evidence type="ECO:0000313" key="3">
    <source>
        <dbReference type="Proteomes" id="UP001617351"/>
    </source>
</evidence>
<keyword evidence="1" id="KW-0812">Transmembrane</keyword>
<protein>
    <recommendedName>
        <fullName evidence="4">Integral membrane protein</fullName>
    </recommendedName>
</protein>
<keyword evidence="1" id="KW-1133">Transmembrane helix</keyword>
<evidence type="ECO:0008006" key="4">
    <source>
        <dbReference type="Google" id="ProtNLM"/>
    </source>
</evidence>
<gene>
    <name evidence="2" type="ORF">ACIO7M_12965</name>
</gene>
<keyword evidence="3" id="KW-1185">Reference proteome</keyword>
<feature type="transmembrane region" description="Helical" evidence="1">
    <location>
        <begin position="50"/>
        <end position="73"/>
    </location>
</feature>
<proteinExistence type="predicted"/>
<comment type="caution">
    <text evidence="2">The sequence shown here is derived from an EMBL/GenBank/DDBJ whole genome shotgun (WGS) entry which is preliminary data.</text>
</comment>
<accession>A0ABW8EFH6</accession>